<keyword evidence="2" id="KW-0998">Cell outer membrane</keyword>
<dbReference type="InterPro" id="IPR001599">
    <property type="entry name" value="Macroglobln_a2"/>
</dbReference>
<dbReference type="Pfam" id="PF17973">
    <property type="entry name" value="bMG10"/>
    <property type="match status" value="1"/>
</dbReference>
<dbReference type="InterPro" id="IPR002890">
    <property type="entry name" value="MG2"/>
</dbReference>
<keyword evidence="2" id="KW-1134">Transmembrane beta strand</keyword>
<dbReference type="Gene3D" id="1.50.10.20">
    <property type="match status" value="1"/>
</dbReference>
<organism evidence="5">
    <name type="scientific">Flavobacterium sp. CFS9</name>
    <dbReference type="NCBI Taxonomy" id="3143118"/>
    <lineage>
        <taxon>Bacteria</taxon>
        <taxon>Pseudomonadati</taxon>
        <taxon>Bacteroidota</taxon>
        <taxon>Flavobacteriia</taxon>
        <taxon>Flavobacteriales</taxon>
        <taxon>Flavobacteriaceae</taxon>
        <taxon>Flavobacterium</taxon>
    </lineage>
</organism>
<dbReference type="PANTHER" id="PTHR40094">
    <property type="entry name" value="ALPHA-2-MACROGLOBULIN HOMOLOG"/>
    <property type="match status" value="1"/>
</dbReference>
<name>A0AAT9GYT1_9FLAO</name>
<dbReference type="Gene3D" id="2.60.40.1120">
    <property type="entry name" value="Carboxypeptidase-like, regulatory domain"/>
    <property type="match status" value="1"/>
</dbReference>
<dbReference type="Pfam" id="PF00207">
    <property type="entry name" value="A2M"/>
    <property type="match status" value="1"/>
</dbReference>
<dbReference type="SMART" id="SM01360">
    <property type="entry name" value="A2M"/>
    <property type="match status" value="1"/>
</dbReference>
<dbReference type="InterPro" id="IPR039426">
    <property type="entry name" value="TonB-dep_rcpt-like"/>
</dbReference>
<dbReference type="PANTHER" id="PTHR40094:SF1">
    <property type="entry name" value="UBIQUITIN DOMAIN-CONTAINING PROTEIN"/>
    <property type="match status" value="1"/>
</dbReference>
<dbReference type="RefSeq" id="WP_369617548.1">
    <property type="nucleotide sequence ID" value="NZ_AP031573.1"/>
</dbReference>
<keyword evidence="2" id="KW-0472">Membrane</keyword>
<evidence type="ECO:0000313" key="5">
    <source>
        <dbReference type="EMBL" id="BFM42383.1"/>
    </source>
</evidence>
<dbReference type="InterPro" id="IPR008969">
    <property type="entry name" value="CarboxyPept-like_regulatory"/>
</dbReference>
<evidence type="ECO:0000256" key="2">
    <source>
        <dbReference type="PROSITE-ProRule" id="PRU01360"/>
    </source>
</evidence>
<dbReference type="Pfam" id="PF13715">
    <property type="entry name" value="CarbopepD_reg_2"/>
    <property type="match status" value="1"/>
</dbReference>
<evidence type="ECO:0000256" key="1">
    <source>
        <dbReference type="ARBA" id="ARBA00010556"/>
    </source>
</evidence>
<feature type="chain" id="PRO_5043591275" description="Alpha-2-macroglobulin domain-containing protein" evidence="3">
    <location>
        <begin position="18"/>
        <end position="2169"/>
    </location>
</feature>
<comment type="subcellular location">
    <subcellularLocation>
        <location evidence="2">Cell outer membrane</location>
        <topology evidence="2">Multi-pass membrane protein</topology>
    </subcellularLocation>
</comment>
<dbReference type="PROSITE" id="PS52016">
    <property type="entry name" value="TONB_DEPENDENT_REC_3"/>
    <property type="match status" value="1"/>
</dbReference>
<comment type="similarity">
    <text evidence="2">Belongs to the TonB-dependent receptor family.</text>
</comment>
<dbReference type="SUPFAM" id="SSF48239">
    <property type="entry name" value="Terpenoid cyclases/Protein prenyltransferases"/>
    <property type="match status" value="1"/>
</dbReference>
<comment type="similarity">
    <text evidence="1">Belongs to the protease inhibitor I39 (alpha-2-macroglobulin) family. Bacterial alpha-2-macroglobulin subfamily.</text>
</comment>
<dbReference type="InterPro" id="IPR037066">
    <property type="entry name" value="Plug_dom_sf"/>
</dbReference>
<dbReference type="InterPro" id="IPR008930">
    <property type="entry name" value="Terpenoid_cyclase/PrenylTrfase"/>
</dbReference>
<dbReference type="Gene3D" id="2.60.40.1930">
    <property type="match status" value="1"/>
</dbReference>
<dbReference type="InterPro" id="IPR041246">
    <property type="entry name" value="Bact_MG10"/>
</dbReference>
<reference evidence="5" key="1">
    <citation type="submission" date="2024-05" db="EMBL/GenBank/DDBJ databases">
        <title>Whole-Genome Sequence of CFS9, a Potential Fish Probiotic Isolated from the Body Surface of Silurus asotus.</title>
        <authorList>
            <person name="Kojima M."/>
            <person name="Tobioka K."/>
            <person name="Yokota K."/>
            <person name="Nakatani H."/>
            <person name="Hori K."/>
            <person name="Tamaru Y."/>
            <person name="Okazaki F."/>
        </authorList>
    </citation>
    <scope>NUCLEOTIDE SEQUENCE</scope>
    <source>
        <strain evidence="5">CFS9</strain>
    </source>
</reference>
<dbReference type="InterPro" id="IPR051802">
    <property type="entry name" value="YfhM-like"/>
</dbReference>
<gene>
    <name evidence="5" type="ORF">CFS9_10240</name>
</gene>
<keyword evidence="2" id="KW-0812">Transmembrane</keyword>
<dbReference type="SUPFAM" id="SSF56935">
    <property type="entry name" value="Porins"/>
    <property type="match status" value="1"/>
</dbReference>
<dbReference type="GO" id="GO:0004866">
    <property type="term" value="F:endopeptidase inhibitor activity"/>
    <property type="evidence" value="ECO:0007669"/>
    <property type="project" value="InterPro"/>
</dbReference>
<dbReference type="Pfam" id="PF01835">
    <property type="entry name" value="MG2"/>
    <property type="match status" value="1"/>
</dbReference>
<sequence>MKKILFVFLLFSATLFAQQNDKKWSKIITFENEGKIKSANELVSKIYDKAIADHDEVQLIKCFFYQSKYLQIIEENAQTKIINNLRNQINQVSIPSKVILNLVYAKCLNGYLISNNYKIRKRTNTEIYNDDFLTWTENSFNDEINKALKQTLENENVLKNTPLTKYDPIFDYGTLEKFKQENLYTYAIAENIAFYTQKIQTWQIQKNDFKLYYNAFLGKHEDFTKLNLNFITNEYLRLVLTLYQNQEINNPNLENHFNRILFCKLYLIEPDNKYLNTLNTLQIGTQDEILIQKIQLEKSDVLIQKASKELYPDYNIKAVALLDSILKIENRSNAYKSALSQKQKILLKSLNVQLQKYTYTNENTRALIQYKNVNQLKISFYKINQNQVAYLDRFYKDRDSLFRSITEKQQPIFSDSYDLKDKKDYFQHSTEVLLPRLTTGSYLVYFESESDKEVKKVFAYQTITSSNLIVLASQNNKKETFQVVDRKTGKPLENVTIKSPTFNIKTNEKGLASNNKETNYNYENVELYLANDTLSIAKNYINYSNDYETDKTIQFRGKVEFYLDRAIYRPGQIVYYKGIAFQRNNGKNNVVPKTTFKITVEDANGNDFKEFDVTTNEFGSFSGEFTLPKTGLTGNFKIIAAEPYDYEKDIIYDKETDEHPFWSNFDLEDSQKQFKVEEYKRPKFEVTFDPKKESFQINQALKVKGSAKAFAGSNISDAKVTYTVTRYVSYFRNYYGREENEILSSGETKTDASGRFTVDFTAFPSKNSNKEQLPVFNYQIQVTVTDINGETHDAETTLKAGYHDLILNTEIPHEIETKNKNKIKITSTNLNGEFLATKGELKIYFIRPFSNKFKARIWEKPESETISEQDFEKLFPYENNAKTLREKQNETLVFTKKIDTEKDANIPLDFITEYKSGYYKIVVSAKDHFGNPIETTENFEITQSKDKFNPSKLFTVKQINEVPKKDGFILFKLTSAIPELYITTSGNYTNTVFFEEANHLQNNELTVKIPLKNEFEKTLKIRFESIFENQSFNNETVVILKQTAPKLEWKSESFRSKIQPGSNESWSFQLKNKNTKKETEILASMYDSSLDMFVIDKWNGLEFENYNYNQASIKSVLGLQNTYITLPNLNTNLKAIQFSNESTSLIWFGFDFNNPNSTYLQNQYLKQLSKKAKKPTNVKLISGIIIDNSDLPLPGATVTIKGTQRTTTSDFDGYYQIEAASGEELIFSYLGMTTQTVVVSGLKNIDVILEKDSNLLEGVVVTALGMKKEKKSLGYSTKKVSSEQIEEDTNVYSISSALSGRVAGVSVTRSETSDKIIIRGTNSDESKNPIYVIDGVITSGDTIQNQNASDILSIDVLKGDKATVLYGSKGANGAIIITTKKSVEALTQVKARKNLSETAFFLPNLRTDASGKVSFNFTSPEALTSWKLRLLAHNKDAVSGYLEKSVITQKELMILPNFPRYFREKDTIVISAKISNVTAETKTGIASLQLFDAVTMQPIDAKMLNTKNIKNFTVGAFGNTTATWTIYIPEGLQGVQYKILAKSGNFSDGEENILPVLTNNMLVTESIPIWVRENSTKEYTFENLKNSNSTTLKNHQFTLEYTSNPTWLAIESLPYLMEYEHECAEQTFARFYANTLASEIISSNPKIAALFENWRKNGKLNSKLEENDELKSIILAETPWLKDAETEDEKKKNIALLFDLEKMKTSKEATFDKLKQKQKASGGFSWFDGSNESEYITRHILAGLGHLSKLNKTEDNKEKIDAIAKTGIPFLDTKFLQYYKNSIKDLKPTEKLIWINPYSDLHYLYTRSFYLEKYPLSDTLKKVSKLYLETAKKDWLNYSIYEKGLTALTLNRFGEKETAKKIIESLKETSSSNEDWGMYWIANKAGWYWYEAPIETQALLIEAFVEVSNDNKSVDAMKVWLLKNKQTKNWPTTKSTTEAIYALLMHGTDWLSVKDNTVIKLGAEKIITKKLAETEKEAETGYFKLNWKADEVKKDMASITIQNKSKIPAFGGAYWQYFEDLDKIKTNSGSVLSVSKELYLKKSTLKGNQLEKITSKNSLKIGDLITVRLIITSKEDIEYVHLKDMRASCFEPTDVLSQYQYKDRLGYYMSTKDAATHFFFDQINKGTYVIEYDIRVNNSGEFSNGITTIQSMYAPEFTSHTKGIRVKVQ</sequence>
<protein>
    <recommendedName>
        <fullName evidence="4">Alpha-2-macroglobulin domain-containing protein</fullName>
    </recommendedName>
</protein>
<accession>A0AAT9GYT1</accession>
<feature type="domain" description="Alpha-2-macroglobulin" evidence="4">
    <location>
        <begin position="1398"/>
        <end position="1488"/>
    </location>
</feature>
<dbReference type="SUPFAM" id="SSF49464">
    <property type="entry name" value="Carboxypeptidase regulatory domain-like"/>
    <property type="match status" value="1"/>
</dbReference>
<evidence type="ECO:0000256" key="3">
    <source>
        <dbReference type="SAM" id="SignalP"/>
    </source>
</evidence>
<dbReference type="GO" id="GO:0009279">
    <property type="term" value="C:cell outer membrane"/>
    <property type="evidence" value="ECO:0007669"/>
    <property type="project" value="UniProtKB-SubCell"/>
</dbReference>
<keyword evidence="3" id="KW-0732">Signal</keyword>
<keyword evidence="2" id="KW-0813">Transport</keyword>
<proteinExistence type="inferred from homology"/>
<evidence type="ECO:0000259" key="4">
    <source>
        <dbReference type="SMART" id="SM01360"/>
    </source>
</evidence>
<feature type="signal peptide" evidence="3">
    <location>
        <begin position="1"/>
        <end position="17"/>
    </location>
</feature>
<dbReference type="Gene3D" id="2.170.130.10">
    <property type="entry name" value="TonB-dependent receptor, plug domain"/>
    <property type="match status" value="1"/>
</dbReference>
<dbReference type="EMBL" id="AP031573">
    <property type="protein sequence ID" value="BFM42383.1"/>
    <property type="molecule type" value="Genomic_DNA"/>
</dbReference>